<dbReference type="InterPro" id="IPR029068">
    <property type="entry name" value="Glyas_Bleomycin-R_OHBP_Dase"/>
</dbReference>
<dbReference type="Pfam" id="PF00903">
    <property type="entry name" value="Glyoxalase"/>
    <property type="match status" value="1"/>
</dbReference>
<reference evidence="2 3" key="1">
    <citation type="submission" date="2019-08" db="EMBL/GenBank/DDBJ databases">
        <title>Genome sequencing of Paenibacillus faecis DSM 23593(T).</title>
        <authorList>
            <person name="Kook J.-K."/>
            <person name="Park S.-N."/>
            <person name="Lim Y.K."/>
        </authorList>
    </citation>
    <scope>NUCLEOTIDE SEQUENCE [LARGE SCALE GENOMIC DNA]</scope>
    <source>
        <strain evidence="2 3">DSM 23593</strain>
    </source>
</reference>
<dbReference type="Gene3D" id="3.10.180.10">
    <property type="entry name" value="2,3-Dihydroxybiphenyl 1,2-Dioxygenase, domain 1"/>
    <property type="match status" value="1"/>
</dbReference>
<dbReference type="RefSeq" id="WP_148457489.1">
    <property type="nucleotide sequence ID" value="NZ_BORZ01000004.1"/>
</dbReference>
<dbReference type="OrthoDB" id="9789012at2"/>
<dbReference type="Proteomes" id="UP000325218">
    <property type="component" value="Unassembled WGS sequence"/>
</dbReference>
<organism evidence="2 3">
    <name type="scientific">Paenibacillus faecis</name>
    <dbReference type="NCBI Taxonomy" id="862114"/>
    <lineage>
        <taxon>Bacteria</taxon>
        <taxon>Bacillati</taxon>
        <taxon>Bacillota</taxon>
        <taxon>Bacilli</taxon>
        <taxon>Bacillales</taxon>
        <taxon>Paenibacillaceae</taxon>
        <taxon>Paenibacillus</taxon>
    </lineage>
</organism>
<comment type="caution">
    <text evidence="2">The sequence shown here is derived from an EMBL/GenBank/DDBJ whole genome shotgun (WGS) entry which is preliminary data.</text>
</comment>
<evidence type="ECO:0000313" key="3">
    <source>
        <dbReference type="Proteomes" id="UP000325218"/>
    </source>
</evidence>
<dbReference type="EMBL" id="VSDO01000006">
    <property type="protein sequence ID" value="TYA09950.1"/>
    <property type="molecule type" value="Genomic_DNA"/>
</dbReference>
<protein>
    <recommendedName>
        <fullName evidence="1">VOC domain-containing protein</fullName>
    </recommendedName>
</protein>
<evidence type="ECO:0000313" key="2">
    <source>
        <dbReference type="EMBL" id="TYA09950.1"/>
    </source>
</evidence>
<sequence>MRIDHIAIWCEDLEKMKDFYLTYFNGRANEKYVNPRTSFSSYFISYDDGCRLELMQRPDVKDPHQNTVDFQALGFIHMAVSVGGVEQVDALTARLKNDGYAVIGEPRWTGDGCYESVVLDPENNRVEITS</sequence>
<evidence type="ECO:0000259" key="1">
    <source>
        <dbReference type="PROSITE" id="PS51819"/>
    </source>
</evidence>
<dbReference type="SUPFAM" id="SSF54593">
    <property type="entry name" value="Glyoxalase/Bleomycin resistance protein/Dihydroxybiphenyl dioxygenase"/>
    <property type="match status" value="1"/>
</dbReference>
<gene>
    <name evidence="2" type="ORF">FRY98_25395</name>
</gene>
<dbReference type="InterPro" id="IPR037523">
    <property type="entry name" value="VOC_core"/>
</dbReference>
<accession>A0A5D0CK88</accession>
<dbReference type="PANTHER" id="PTHR36113:SF1">
    <property type="entry name" value="GLYOXALASE_BLEOMYCIN RESISTANCE PROTEIN_DIOXYGENASE"/>
    <property type="match status" value="1"/>
</dbReference>
<keyword evidence="3" id="KW-1185">Reference proteome</keyword>
<dbReference type="PANTHER" id="PTHR36113">
    <property type="entry name" value="LYASE, PUTATIVE-RELATED-RELATED"/>
    <property type="match status" value="1"/>
</dbReference>
<feature type="domain" description="VOC" evidence="1">
    <location>
        <begin position="2"/>
        <end position="130"/>
    </location>
</feature>
<proteinExistence type="predicted"/>
<dbReference type="InterPro" id="IPR051332">
    <property type="entry name" value="Fosfomycin_Res_Enzymes"/>
</dbReference>
<dbReference type="InterPro" id="IPR004360">
    <property type="entry name" value="Glyas_Fos-R_dOase_dom"/>
</dbReference>
<dbReference type="PROSITE" id="PS51819">
    <property type="entry name" value="VOC"/>
    <property type="match status" value="1"/>
</dbReference>
<dbReference type="AlphaFoldDB" id="A0A5D0CK88"/>
<name>A0A5D0CK88_9BACL</name>